<name>A0A5B7CIA6_PORTR</name>
<organism evidence="2 3">
    <name type="scientific">Portunus trituberculatus</name>
    <name type="common">Swimming crab</name>
    <name type="synonym">Neptunus trituberculatus</name>
    <dbReference type="NCBI Taxonomy" id="210409"/>
    <lineage>
        <taxon>Eukaryota</taxon>
        <taxon>Metazoa</taxon>
        <taxon>Ecdysozoa</taxon>
        <taxon>Arthropoda</taxon>
        <taxon>Crustacea</taxon>
        <taxon>Multicrustacea</taxon>
        <taxon>Malacostraca</taxon>
        <taxon>Eumalacostraca</taxon>
        <taxon>Eucarida</taxon>
        <taxon>Decapoda</taxon>
        <taxon>Pleocyemata</taxon>
        <taxon>Brachyura</taxon>
        <taxon>Eubrachyura</taxon>
        <taxon>Portunoidea</taxon>
        <taxon>Portunidae</taxon>
        <taxon>Portuninae</taxon>
        <taxon>Portunus</taxon>
    </lineage>
</organism>
<protein>
    <submittedName>
        <fullName evidence="2">Uncharacterized protein</fullName>
    </submittedName>
</protein>
<accession>A0A5B7CIA6</accession>
<dbReference type="AlphaFoldDB" id="A0A5B7CIA6"/>
<comment type="caution">
    <text evidence="2">The sequence shown here is derived from an EMBL/GenBank/DDBJ whole genome shotgun (WGS) entry which is preliminary data.</text>
</comment>
<feature type="compositionally biased region" description="Basic and acidic residues" evidence="1">
    <location>
        <begin position="1"/>
        <end position="15"/>
    </location>
</feature>
<feature type="region of interest" description="Disordered" evidence="1">
    <location>
        <begin position="1"/>
        <end position="42"/>
    </location>
</feature>
<reference evidence="2 3" key="1">
    <citation type="submission" date="2019-05" db="EMBL/GenBank/DDBJ databases">
        <title>Another draft genome of Portunus trituberculatus and its Hox gene families provides insights of decapod evolution.</title>
        <authorList>
            <person name="Jeong J.-H."/>
            <person name="Song I."/>
            <person name="Kim S."/>
            <person name="Choi T."/>
            <person name="Kim D."/>
            <person name="Ryu S."/>
            <person name="Kim W."/>
        </authorList>
    </citation>
    <scope>NUCLEOTIDE SEQUENCE [LARGE SCALE GENOMIC DNA]</scope>
    <source>
        <tissue evidence="2">Muscle</tissue>
    </source>
</reference>
<dbReference type="Proteomes" id="UP000324222">
    <property type="component" value="Unassembled WGS sequence"/>
</dbReference>
<sequence>MENKKGSKRGDRGGDEAEDGGVSMSGGNQERGELKRKHKEPLEIRQNRVSAFLIIEAKSTWLVGTNEGLGQDVARLLEDHRA</sequence>
<gene>
    <name evidence="2" type="ORF">E2C01_001058</name>
</gene>
<evidence type="ECO:0000313" key="3">
    <source>
        <dbReference type="Proteomes" id="UP000324222"/>
    </source>
</evidence>
<evidence type="ECO:0000256" key="1">
    <source>
        <dbReference type="SAM" id="MobiDB-lite"/>
    </source>
</evidence>
<keyword evidence="3" id="KW-1185">Reference proteome</keyword>
<evidence type="ECO:0000313" key="2">
    <source>
        <dbReference type="EMBL" id="MPC08471.1"/>
    </source>
</evidence>
<proteinExistence type="predicted"/>
<dbReference type="EMBL" id="VSRR010000031">
    <property type="protein sequence ID" value="MPC08471.1"/>
    <property type="molecule type" value="Genomic_DNA"/>
</dbReference>